<evidence type="ECO:0000313" key="1">
    <source>
        <dbReference type="EMBL" id="TXS96710.1"/>
    </source>
</evidence>
<sequence>MFNPMEVIGRAKQRRQRAALAGTLADQARIRAGELRLQSEHCREPGVAPSAEDNLVISLTTIGSRLDNVALTIESLMQQTQRASRIVLCLDRETFRWRELPLSLSRQQGRGLEILFCERDLGPHTKYYYTLQKYPDSLLLTVDDDKLYPDDMVARLLVAHRAQPGVVHCHRGHGMTFRRGQIRPYKRWQWNTLRSEASPLVFPTGVGGVLYFPGCFDEHVLDDGLFRQLCPSADDVWLKAMTLARGVDCQVVPRDYLWKTRNLTIPGSQQTALKRRNKHAVSGNDAQIARTFDYFGLLAPLAHEYRARPALKPAAERSGVTPLTGTYQAIP</sequence>
<reference evidence="1 2" key="1">
    <citation type="submission" date="2019-08" db="EMBL/GenBank/DDBJ databases">
        <title>Parahaliea maris sp. nov., isolated from the surface seawater.</title>
        <authorList>
            <person name="Liu Y."/>
        </authorList>
    </citation>
    <scope>NUCLEOTIDE SEQUENCE [LARGE SCALE GENOMIC DNA]</scope>
    <source>
        <strain evidence="1 2">HSLHS9</strain>
    </source>
</reference>
<comment type="caution">
    <text evidence="1">The sequence shown here is derived from an EMBL/GenBank/DDBJ whole genome shotgun (WGS) entry which is preliminary data.</text>
</comment>
<keyword evidence="2" id="KW-1185">Reference proteome</keyword>
<dbReference type="CDD" id="cd00761">
    <property type="entry name" value="Glyco_tranf_GTA_type"/>
    <property type="match status" value="1"/>
</dbReference>
<proteinExistence type="predicted"/>
<dbReference type="Proteomes" id="UP000321039">
    <property type="component" value="Unassembled WGS sequence"/>
</dbReference>
<dbReference type="RefSeq" id="WP_148066974.1">
    <property type="nucleotide sequence ID" value="NZ_VRZA01000001.1"/>
</dbReference>
<organism evidence="1 2">
    <name type="scientific">Parahaliea maris</name>
    <dbReference type="NCBI Taxonomy" id="2716870"/>
    <lineage>
        <taxon>Bacteria</taxon>
        <taxon>Pseudomonadati</taxon>
        <taxon>Pseudomonadota</taxon>
        <taxon>Gammaproteobacteria</taxon>
        <taxon>Cellvibrionales</taxon>
        <taxon>Halieaceae</taxon>
        <taxon>Parahaliea</taxon>
    </lineage>
</organism>
<accession>A0A5C9AAN3</accession>
<dbReference type="GO" id="GO:0016740">
    <property type="term" value="F:transferase activity"/>
    <property type="evidence" value="ECO:0007669"/>
    <property type="project" value="UniProtKB-KW"/>
</dbReference>
<keyword evidence="1" id="KW-0808">Transferase</keyword>
<dbReference type="SUPFAM" id="SSF53448">
    <property type="entry name" value="Nucleotide-diphospho-sugar transferases"/>
    <property type="match status" value="1"/>
</dbReference>
<dbReference type="EMBL" id="VRZA01000001">
    <property type="protein sequence ID" value="TXS96710.1"/>
    <property type="molecule type" value="Genomic_DNA"/>
</dbReference>
<dbReference type="AlphaFoldDB" id="A0A5C9AAN3"/>
<gene>
    <name evidence="1" type="ORF">FV139_04380</name>
</gene>
<name>A0A5C9AAN3_9GAMM</name>
<evidence type="ECO:0000313" key="2">
    <source>
        <dbReference type="Proteomes" id="UP000321039"/>
    </source>
</evidence>
<protein>
    <submittedName>
        <fullName evidence="1">Glycosyltransferase family 2 protein</fullName>
    </submittedName>
</protein>
<dbReference type="InterPro" id="IPR029044">
    <property type="entry name" value="Nucleotide-diphossugar_trans"/>
</dbReference>